<dbReference type="InterPro" id="IPR052052">
    <property type="entry name" value="Polysaccharide_Lyase_9"/>
</dbReference>
<comment type="similarity">
    <text evidence="8">Belongs to the polysaccharide lyase 9 family.</text>
</comment>
<dbReference type="InterPro" id="IPR006626">
    <property type="entry name" value="PbH1"/>
</dbReference>
<evidence type="ECO:0000259" key="10">
    <source>
        <dbReference type="Pfam" id="PF25849"/>
    </source>
</evidence>
<evidence type="ECO:0000256" key="3">
    <source>
        <dbReference type="ARBA" id="ARBA00022525"/>
    </source>
</evidence>
<dbReference type="PANTHER" id="PTHR40088">
    <property type="entry name" value="PECTATE LYASE (EUROFUNG)"/>
    <property type="match status" value="1"/>
</dbReference>
<dbReference type="EMBL" id="NMRN01000019">
    <property type="protein sequence ID" value="PAS93305.1"/>
    <property type="molecule type" value="Genomic_DNA"/>
</dbReference>
<reference evidence="12 15" key="1">
    <citation type="submission" date="2016-08" db="EMBL/GenBank/DDBJ databases">
        <title>Candidatus Dactylopiibacterium carminicum genome sequence.</title>
        <authorList>
            <person name="Ramirez-Puebla S.T."/>
            <person name="Ormeno-Orrillo E."/>
            <person name="Vera-Ponce De Leon A."/>
            <person name="Luis L."/>
            <person name="Sanchez-Flores A."/>
            <person name="Monica R."/>
            <person name="Martinez-Romero E."/>
        </authorList>
    </citation>
    <scope>NUCLEOTIDE SEQUENCE [LARGE SCALE GENOMIC DNA]</scope>
    <source>
        <strain evidence="12">END1</strain>
    </source>
</reference>
<evidence type="ECO:0000313" key="15">
    <source>
        <dbReference type="Proteomes" id="UP000623509"/>
    </source>
</evidence>
<evidence type="ECO:0000313" key="12">
    <source>
        <dbReference type="EMBL" id="KAF7599314.1"/>
    </source>
</evidence>
<keyword evidence="6" id="KW-0106">Calcium</keyword>
<dbReference type="InterPro" id="IPR012334">
    <property type="entry name" value="Pectin_lyas_fold"/>
</dbReference>
<accession>A0A272ET85</accession>
<comment type="cofactor">
    <cofactor evidence="1">
        <name>Ca(2+)</name>
        <dbReference type="ChEBI" id="CHEBI:29108"/>
    </cofactor>
</comment>
<comment type="subcellular location">
    <subcellularLocation>
        <location evidence="2">Secreted</location>
    </subcellularLocation>
</comment>
<evidence type="ECO:0000256" key="5">
    <source>
        <dbReference type="ARBA" id="ARBA00022729"/>
    </source>
</evidence>
<dbReference type="PROSITE" id="PS51257">
    <property type="entry name" value="PROKAR_LIPOPROTEIN"/>
    <property type="match status" value="1"/>
</dbReference>
<dbReference type="Pfam" id="PF25849">
    <property type="entry name" value="PelX_N"/>
    <property type="match status" value="1"/>
</dbReference>
<organism evidence="13 14">
    <name type="scientific">Candidatus Dactylopiibacterium carminicum</name>
    <dbReference type="NCBI Taxonomy" id="857335"/>
    <lineage>
        <taxon>Bacteria</taxon>
        <taxon>Pseudomonadati</taxon>
        <taxon>Pseudomonadota</taxon>
        <taxon>Betaproteobacteria</taxon>
        <taxon>Rhodocyclales</taxon>
        <taxon>Rhodocyclaceae</taxon>
        <taxon>Candidatus Dactylopiibacterium</taxon>
    </lineage>
</organism>
<dbReference type="InterPro" id="IPR039448">
    <property type="entry name" value="Beta_helix"/>
</dbReference>
<dbReference type="Pfam" id="PF25850">
    <property type="entry name" value="PelX_Ig"/>
    <property type="match status" value="1"/>
</dbReference>
<protein>
    <submittedName>
        <fullName evidence="13">Pectate lyase</fullName>
    </submittedName>
    <submittedName>
        <fullName evidence="12">Right-handed parallel beta-helix repeat-containing protein</fullName>
    </submittedName>
</protein>
<dbReference type="Pfam" id="PF13229">
    <property type="entry name" value="Beta_helix"/>
    <property type="match status" value="1"/>
</dbReference>
<sequence length="743" mass="79095">MSYRLPVILMAGALSACSGFGDLKASRSASACEQDSVMDGSTWCALAFGQSTDLNFPSTILPEKVGVNNVWLEGRQTPLRPGEAASIASAVTLESRGGKLANTHDGLTFYYTRIPTDRNFRLEADITVEQFGPEVIVKGAKAATNGQESAGLMVRDVIGQPRREPLEPGYEEFPAASNIVANAVLQTVKNNEERFALRTVYRDGVEYPWGNTGAIVPKADFIGADAGLKAPATFRMSLERTDDGFVVGYADVDGKNARTMKVAGANANIVQVIDSRYQYVGLYAARNARISARNIRLSLSEAKTVDAPRFVPKAESLRLEVASPARNVGADYLVQARASRDGKLAIRQDGKPIATDLAVKAGDIISQPTRLTADNTRFELVFASADGGSSTATQQVARATVADATKLFVAPEGVATANGTERSPLDINTALELLAPGGTLTVLPGKYPATTLSIAVSGSEKARKTLLVRPGAVFAGKVALDANYWNIKGIEVSGAQFRISGSHNVIENALTYGNEDTGLQISALPKERALWPSHNLVLNSTSHSNRDRSAINADGFAAKLGVGDGNVFRGCLSYDNADDGWDLFNKIEDGANGVVTIENSYAWNNGANGFKLGGEGQPVAHTIRNSVAFNNSLDGFTDNFNPGALTVSNNVSFNNTRFNYIFRPSPYGGPETQGSFSGNLSLRSDYKDTYDDEVVGVIGKGNAFIDGRASAVMAQDFVSVQVPAMIGRKADGSPDPAGFLQRR</sequence>
<dbReference type="InterPro" id="IPR058953">
    <property type="entry name" value="PelX-like_N"/>
</dbReference>
<gene>
    <name evidence="12" type="ORF">BGI27_08540</name>
    <name evidence="13" type="ORF">CGU29_08190</name>
</gene>
<keyword evidence="15" id="KW-1185">Reference proteome</keyword>
<dbReference type="InterPro" id="IPR058863">
    <property type="entry name" value="PelX-like_Ig"/>
</dbReference>
<feature type="domain" description="Pectate disaccharide-lyase-like N-terminal" evidence="10">
    <location>
        <begin position="46"/>
        <end position="302"/>
    </location>
</feature>
<feature type="domain" description="Right handed beta helix" evidence="9">
    <location>
        <begin position="486"/>
        <end position="650"/>
    </location>
</feature>
<evidence type="ECO:0000256" key="2">
    <source>
        <dbReference type="ARBA" id="ARBA00004613"/>
    </source>
</evidence>
<dbReference type="SMART" id="SM00710">
    <property type="entry name" value="PbH1"/>
    <property type="match status" value="4"/>
</dbReference>
<evidence type="ECO:0000256" key="4">
    <source>
        <dbReference type="ARBA" id="ARBA00022723"/>
    </source>
</evidence>
<dbReference type="GO" id="GO:0016837">
    <property type="term" value="F:carbon-oxygen lyase activity, acting on polysaccharides"/>
    <property type="evidence" value="ECO:0007669"/>
    <property type="project" value="TreeGrafter"/>
</dbReference>
<keyword evidence="4" id="KW-0479">Metal-binding</keyword>
<evidence type="ECO:0000256" key="8">
    <source>
        <dbReference type="ARBA" id="ARBA00038263"/>
    </source>
</evidence>
<evidence type="ECO:0000313" key="13">
    <source>
        <dbReference type="EMBL" id="PAS93305.1"/>
    </source>
</evidence>
<name>A0A272ET85_9RHOO</name>
<dbReference type="RefSeq" id="WP_095524470.1">
    <property type="nucleotide sequence ID" value="NZ_MDUX01000023.1"/>
</dbReference>
<evidence type="ECO:0000256" key="6">
    <source>
        <dbReference type="ARBA" id="ARBA00022837"/>
    </source>
</evidence>
<keyword evidence="7 13" id="KW-0456">Lyase</keyword>
<keyword evidence="3" id="KW-0964">Secreted</keyword>
<comment type="caution">
    <text evidence="13">The sequence shown here is derived from an EMBL/GenBank/DDBJ whole genome shotgun (WGS) entry which is preliminary data.</text>
</comment>
<dbReference type="GO" id="GO:0005576">
    <property type="term" value="C:extracellular region"/>
    <property type="evidence" value="ECO:0007669"/>
    <property type="project" value="UniProtKB-SubCell"/>
</dbReference>
<dbReference type="Proteomes" id="UP000623509">
    <property type="component" value="Unassembled WGS sequence"/>
</dbReference>
<evidence type="ECO:0000313" key="14">
    <source>
        <dbReference type="Proteomes" id="UP000216107"/>
    </source>
</evidence>
<dbReference type="InterPro" id="IPR011050">
    <property type="entry name" value="Pectin_lyase_fold/virulence"/>
</dbReference>
<evidence type="ECO:0000259" key="11">
    <source>
        <dbReference type="Pfam" id="PF25850"/>
    </source>
</evidence>
<dbReference type="AlphaFoldDB" id="A0A272ET85"/>
<evidence type="ECO:0000259" key="9">
    <source>
        <dbReference type="Pfam" id="PF13229"/>
    </source>
</evidence>
<feature type="domain" description="Pectate disaccharide-lyase-like central Ig-like" evidence="11">
    <location>
        <begin position="320"/>
        <end position="396"/>
    </location>
</feature>
<dbReference type="GO" id="GO:0046872">
    <property type="term" value="F:metal ion binding"/>
    <property type="evidence" value="ECO:0007669"/>
    <property type="project" value="UniProtKB-KW"/>
</dbReference>
<keyword evidence="5" id="KW-0732">Signal</keyword>
<dbReference type="EMBL" id="MDUX01000023">
    <property type="protein sequence ID" value="KAF7599314.1"/>
    <property type="molecule type" value="Genomic_DNA"/>
</dbReference>
<evidence type="ECO:0000256" key="7">
    <source>
        <dbReference type="ARBA" id="ARBA00023239"/>
    </source>
</evidence>
<evidence type="ECO:0000256" key="1">
    <source>
        <dbReference type="ARBA" id="ARBA00001913"/>
    </source>
</evidence>
<dbReference type="SUPFAM" id="SSF51126">
    <property type="entry name" value="Pectin lyase-like"/>
    <property type="match status" value="1"/>
</dbReference>
<reference evidence="13 14" key="2">
    <citation type="submission" date="2017-07" db="EMBL/GenBank/DDBJ databases">
        <title>Candidatus Dactylopiibacterium carminicum, a nitrogen-fixing symbiont of the cochineal insect Dactylopius coccus and Dactylopius opuntiae (Hemiptera: Coccoidea: Dactylopiidae).</title>
        <authorList>
            <person name="Vera A."/>
        </authorList>
    </citation>
    <scope>NUCLEOTIDE SEQUENCE [LARGE SCALE GENOMIC DNA]</scope>
    <source>
        <strain evidence="13 14">NFDCM</strain>
    </source>
</reference>
<dbReference type="PANTHER" id="PTHR40088:SF1">
    <property type="entry name" value="PECTATE LYASE PEL9"/>
    <property type="match status" value="1"/>
</dbReference>
<dbReference type="OrthoDB" id="8660908at2"/>
<proteinExistence type="inferred from homology"/>
<dbReference type="Proteomes" id="UP000216107">
    <property type="component" value="Unassembled WGS sequence"/>
</dbReference>
<dbReference type="Gene3D" id="2.160.20.10">
    <property type="entry name" value="Single-stranded right-handed beta-helix, Pectin lyase-like"/>
    <property type="match status" value="1"/>
</dbReference>